<evidence type="ECO:0000256" key="1">
    <source>
        <dbReference type="ARBA" id="ARBA00022737"/>
    </source>
</evidence>
<reference evidence="4" key="1">
    <citation type="journal article" date="2023" name="Mol. Phylogenet. Evol.">
        <title>Genome-scale phylogeny and comparative genomics of the fungal order Sordariales.</title>
        <authorList>
            <person name="Hensen N."/>
            <person name="Bonometti L."/>
            <person name="Westerberg I."/>
            <person name="Brannstrom I.O."/>
            <person name="Guillou S."/>
            <person name="Cros-Aarteil S."/>
            <person name="Calhoun S."/>
            <person name="Haridas S."/>
            <person name="Kuo A."/>
            <person name="Mondo S."/>
            <person name="Pangilinan J."/>
            <person name="Riley R."/>
            <person name="LaButti K."/>
            <person name="Andreopoulos B."/>
            <person name="Lipzen A."/>
            <person name="Chen C."/>
            <person name="Yan M."/>
            <person name="Daum C."/>
            <person name="Ng V."/>
            <person name="Clum A."/>
            <person name="Steindorff A."/>
            <person name="Ohm R.A."/>
            <person name="Martin F."/>
            <person name="Silar P."/>
            <person name="Natvig D.O."/>
            <person name="Lalanne C."/>
            <person name="Gautier V."/>
            <person name="Ament-Velasquez S.L."/>
            <person name="Kruys A."/>
            <person name="Hutchinson M.I."/>
            <person name="Powell A.J."/>
            <person name="Barry K."/>
            <person name="Miller A.N."/>
            <person name="Grigoriev I.V."/>
            <person name="Debuchy R."/>
            <person name="Gladieux P."/>
            <person name="Hiltunen Thoren M."/>
            <person name="Johannesson H."/>
        </authorList>
    </citation>
    <scope>NUCLEOTIDE SEQUENCE</scope>
    <source>
        <strain evidence="4">CBS 333.67</strain>
    </source>
</reference>
<dbReference type="GeneID" id="87889875"/>
<organism evidence="4 5">
    <name type="scientific">Chaetomium strumarium</name>
    <dbReference type="NCBI Taxonomy" id="1170767"/>
    <lineage>
        <taxon>Eukaryota</taxon>
        <taxon>Fungi</taxon>
        <taxon>Dikarya</taxon>
        <taxon>Ascomycota</taxon>
        <taxon>Pezizomycotina</taxon>
        <taxon>Sordariomycetes</taxon>
        <taxon>Sordariomycetidae</taxon>
        <taxon>Sordariales</taxon>
        <taxon>Chaetomiaceae</taxon>
        <taxon>Chaetomium</taxon>
    </lineage>
</organism>
<evidence type="ECO:0000259" key="2">
    <source>
        <dbReference type="Pfam" id="PF24883"/>
    </source>
</evidence>
<comment type="caution">
    <text evidence="4">The sequence shown here is derived from an EMBL/GenBank/DDBJ whole genome shotgun (WGS) entry which is preliminary data.</text>
</comment>
<protein>
    <recommendedName>
        <fullName evidence="6">NACHT domain-containing protein</fullName>
    </recommendedName>
</protein>
<dbReference type="EMBL" id="JAUDZG010000006">
    <property type="protein sequence ID" value="KAK3303689.1"/>
    <property type="molecule type" value="Genomic_DNA"/>
</dbReference>
<reference evidence="4" key="2">
    <citation type="submission" date="2023-06" db="EMBL/GenBank/DDBJ databases">
        <authorList>
            <consortium name="Lawrence Berkeley National Laboratory"/>
            <person name="Mondo S.J."/>
            <person name="Hensen N."/>
            <person name="Bonometti L."/>
            <person name="Westerberg I."/>
            <person name="Brannstrom I.O."/>
            <person name="Guillou S."/>
            <person name="Cros-Aarteil S."/>
            <person name="Calhoun S."/>
            <person name="Haridas S."/>
            <person name="Kuo A."/>
            <person name="Pangilinan J."/>
            <person name="Riley R."/>
            <person name="Labutti K."/>
            <person name="Andreopoulos B."/>
            <person name="Lipzen A."/>
            <person name="Chen C."/>
            <person name="Yanf M."/>
            <person name="Daum C."/>
            <person name="Ng V."/>
            <person name="Clum A."/>
            <person name="Steindorff A."/>
            <person name="Ohm R."/>
            <person name="Martin F."/>
            <person name="Silar P."/>
            <person name="Natvig D."/>
            <person name="Lalanne C."/>
            <person name="Gautier V."/>
            <person name="Ament-Velasquez S.L."/>
            <person name="Kruys A."/>
            <person name="Hutchinson M.I."/>
            <person name="Powell A.J."/>
            <person name="Barry K."/>
            <person name="Miller A.N."/>
            <person name="Grigoriev I.V."/>
            <person name="Debuchy R."/>
            <person name="Gladieux P."/>
            <person name="Thoren M.H."/>
            <person name="Johannesson H."/>
        </authorList>
    </citation>
    <scope>NUCLEOTIDE SEQUENCE</scope>
    <source>
        <strain evidence="4">CBS 333.67</strain>
    </source>
</reference>
<gene>
    <name evidence="4" type="ORF">B0T15DRAFT_576983</name>
</gene>
<dbReference type="Pfam" id="PF25053">
    <property type="entry name" value="DUF7791"/>
    <property type="match status" value="1"/>
</dbReference>
<dbReference type="InterPro" id="IPR056693">
    <property type="entry name" value="DUF7791"/>
</dbReference>
<keyword evidence="5" id="KW-1185">Reference proteome</keyword>
<evidence type="ECO:0008006" key="6">
    <source>
        <dbReference type="Google" id="ProtNLM"/>
    </source>
</evidence>
<dbReference type="InterPro" id="IPR056884">
    <property type="entry name" value="NPHP3-like_N"/>
</dbReference>
<dbReference type="Pfam" id="PF24883">
    <property type="entry name" value="NPHP3_N"/>
    <property type="match status" value="1"/>
</dbReference>
<proteinExistence type="predicted"/>
<feature type="domain" description="DUF7791" evidence="3">
    <location>
        <begin position="513"/>
        <end position="648"/>
    </location>
</feature>
<dbReference type="PANTHER" id="PTHR10039:SF5">
    <property type="entry name" value="NACHT DOMAIN-CONTAINING PROTEIN"/>
    <property type="match status" value="1"/>
</dbReference>
<evidence type="ECO:0000259" key="3">
    <source>
        <dbReference type="Pfam" id="PF25053"/>
    </source>
</evidence>
<dbReference type="PANTHER" id="PTHR10039">
    <property type="entry name" value="AMELOGENIN"/>
    <property type="match status" value="1"/>
</dbReference>
<accession>A0AAJ0GPE2</accession>
<evidence type="ECO:0000313" key="4">
    <source>
        <dbReference type="EMBL" id="KAK3303689.1"/>
    </source>
</evidence>
<dbReference type="RefSeq" id="XP_062719469.1">
    <property type="nucleotide sequence ID" value="XM_062871046.1"/>
</dbReference>
<name>A0AAJ0GPE2_9PEZI</name>
<evidence type="ECO:0000313" key="5">
    <source>
        <dbReference type="Proteomes" id="UP001273166"/>
    </source>
</evidence>
<keyword evidence="1" id="KW-0677">Repeat</keyword>
<dbReference type="Proteomes" id="UP001273166">
    <property type="component" value="Unassembled WGS sequence"/>
</dbReference>
<dbReference type="AlphaFoldDB" id="A0AAJ0GPE2"/>
<sequence length="704" mass="78990">MDPLSALSIAAAGVQFVDVGTRLLSDVVEICKSATGQTERVLTLRRLASDLDALTSRIEEKGSQIQLNSLPGSPDCMFLEACRQCKEVSKELADIMQALGLRPVAHRSTFKLEFKFRSAAVKLAAAGRHIVSESKIKDLTSKLMALQAQMQTAALFALWEKAQNEGMTLCQATQQQADMISKIERVDSTTRNMAALLNDVVAGDRSLESATETFGAFWSSSSTRLDLIRAMWSADWSPRTSQLSATDSHFAQAAGLQIINSLAFHSIKDREKSIPQAYRDTFEWAFEPQSGSDGALACLDLGSQVFTTHQSLVEHLSVWAGSHQLLTASFYFWNAGNDLQKSHEGLLRTLLIQCLRQMPDLMPRVFERRWAYMQMVGTDAEHLLPPWEWDELLSCFKSLASYARSEFRLVLFIDGLDEFSGQHEKLVELVKELSGWERLKLCVSSRPWNIFSDAFHRNPSLRLQDLTEHDISRYVTGRFTSEPAFNELRSLHPAEAARLLQEICARADGVFLHISQSARYFLLVLASSSWFDIDMIRMKMTAVTLLLADEDEGSSYHHDFPRLIQSGEAQMVATMRRRLASRTMGLLEISPSGAVQFLHRAVLDWARQESQDDHLTNFKRDVSADFNPHIELLKAQTTKLKAATVHNQASDLLGMGIWTDVPYCLDLAAWVEHNASEPAEPGTMARLIRMLERLDTSQTPTKIV</sequence>
<feature type="domain" description="Nephrocystin 3-like N-terminal" evidence="2">
    <location>
        <begin position="311"/>
        <end position="446"/>
    </location>
</feature>